<protein>
    <recommendedName>
        <fullName evidence="12">Tafazzin family protein</fullName>
    </recommendedName>
</protein>
<feature type="region of interest" description="Disordered" evidence="13">
    <location>
        <begin position="343"/>
        <end position="376"/>
    </location>
</feature>
<accession>A0A163KBT0</accession>
<evidence type="ECO:0000256" key="11">
    <source>
        <dbReference type="ARBA" id="ARBA00047906"/>
    </source>
</evidence>
<keyword evidence="4" id="KW-1000">Mitochondrion outer membrane</keyword>
<evidence type="ECO:0000256" key="9">
    <source>
        <dbReference type="ARBA" id="ARBA00023315"/>
    </source>
</evidence>
<keyword evidence="3 15" id="KW-0808">Transferase</keyword>
<dbReference type="InterPro" id="IPR002123">
    <property type="entry name" value="Plipid/glycerol_acylTrfase"/>
</dbReference>
<keyword evidence="16" id="KW-1185">Reference proteome</keyword>
<dbReference type="AlphaFoldDB" id="A0A163KBT0"/>
<dbReference type="PRINTS" id="PR00979">
    <property type="entry name" value="TAFAZZIN"/>
</dbReference>
<keyword evidence="9" id="KW-0012">Acyltransferase</keyword>
<dbReference type="InterPro" id="IPR000872">
    <property type="entry name" value="Tafazzin"/>
</dbReference>
<dbReference type="SMART" id="SM00563">
    <property type="entry name" value="PlsC"/>
    <property type="match status" value="1"/>
</dbReference>
<keyword evidence="7" id="KW-0496">Mitochondrion</keyword>
<gene>
    <name evidence="15" type="ORF">ST47_g1998</name>
</gene>
<name>A0A163KBT0_DIDRA</name>
<dbReference type="SUPFAM" id="SSF69593">
    <property type="entry name" value="Glycerol-3-phosphate (1)-acyltransferase"/>
    <property type="match status" value="1"/>
</dbReference>
<evidence type="ECO:0000256" key="13">
    <source>
        <dbReference type="SAM" id="MobiDB-lite"/>
    </source>
</evidence>
<evidence type="ECO:0000313" key="16">
    <source>
        <dbReference type="Proteomes" id="UP000076837"/>
    </source>
</evidence>
<keyword evidence="8" id="KW-0472">Membrane</keyword>
<feature type="domain" description="Phospholipid/glycerol acyltransferase" evidence="14">
    <location>
        <begin position="66"/>
        <end position="248"/>
    </location>
</feature>
<comment type="subcellular location">
    <subcellularLocation>
        <location evidence="1">Mitochondrion inner membrane</location>
        <topology evidence="1">Peripheral membrane protein</topology>
        <orientation evidence="1">Intermembrane side</orientation>
    </subcellularLocation>
    <subcellularLocation>
        <location evidence="10">Mitochondrion outer membrane</location>
        <topology evidence="10">Peripheral membrane protein</topology>
        <orientation evidence="10">Intermembrane side</orientation>
    </subcellularLocation>
</comment>
<dbReference type="GO" id="GO:0035965">
    <property type="term" value="P:cardiolipin acyl-chain remodeling"/>
    <property type="evidence" value="ECO:0007669"/>
    <property type="project" value="TreeGrafter"/>
</dbReference>
<proteinExistence type="inferred from homology"/>
<evidence type="ECO:0000256" key="6">
    <source>
        <dbReference type="ARBA" id="ARBA00023098"/>
    </source>
</evidence>
<evidence type="ECO:0000313" key="15">
    <source>
        <dbReference type="EMBL" id="KZM26902.1"/>
    </source>
</evidence>
<keyword evidence="5" id="KW-0999">Mitochondrion inner membrane</keyword>
<dbReference type="PANTHER" id="PTHR12497">
    <property type="entry name" value="TAZ PROTEIN TAFAZZIN"/>
    <property type="match status" value="1"/>
</dbReference>
<dbReference type="EMBL" id="JYNV01000090">
    <property type="protein sequence ID" value="KZM26902.1"/>
    <property type="molecule type" value="Genomic_DNA"/>
</dbReference>
<reference evidence="15 16" key="1">
    <citation type="journal article" date="2016" name="Sci. Rep.">
        <title>Draft genome sequencing and secretome analysis of fungal phytopathogen Ascochyta rabiei provides insight into the necrotrophic effector repertoire.</title>
        <authorList>
            <person name="Verma S."/>
            <person name="Gazara R.K."/>
            <person name="Nizam S."/>
            <person name="Parween S."/>
            <person name="Chattopadhyay D."/>
            <person name="Verma P.K."/>
        </authorList>
    </citation>
    <scope>NUCLEOTIDE SEQUENCE [LARGE SCALE GENOMIC DNA]</scope>
    <source>
        <strain evidence="15 16">ArDII</strain>
    </source>
</reference>
<evidence type="ECO:0000259" key="14">
    <source>
        <dbReference type="SMART" id="SM00563"/>
    </source>
</evidence>
<dbReference type="PANTHER" id="PTHR12497:SF0">
    <property type="entry name" value="TAFAZZIN"/>
    <property type="match status" value="1"/>
</dbReference>
<dbReference type="STRING" id="5454.A0A163KBT0"/>
<evidence type="ECO:0000256" key="12">
    <source>
        <dbReference type="RuleBase" id="RU365062"/>
    </source>
</evidence>
<organism evidence="15 16">
    <name type="scientific">Didymella rabiei</name>
    <name type="common">Chickpea ascochyta blight fungus</name>
    <name type="synonym">Mycosphaerella rabiei</name>
    <dbReference type="NCBI Taxonomy" id="5454"/>
    <lineage>
        <taxon>Eukaryota</taxon>
        <taxon>Fungi</taxon>
        <taxon>Dikarya</taxon>
        <taxon>Ascomycota</taxon>
        <taxon>Pezizomycotina</taxon>
        <taxon>Dothideomycetes</taxon>
        <taxon>Pleosporomycetidae</taxon>
        <taxon>Pleosporales</taxon>
        <taxon>Pleosporineae</taxon>
        <taxon>Didymellaceae</taxon>
        <taxon>Ascochyta</taxon>
    </lineage>
</organism>
<evidence type="ECO:0000256" key="7">
    <source>
        <dbReference type="ARBA" id="ARBA00023128"/>
    </source>
</evidence>
<feature type="compositionally biased region" description="Basic and acidic residues" evidence="13">
    <location>
        <begin position="360"/>
        <end position="376"/>
    </location>
</feature>
<evidence type="ECO:0000256" key="1">
    <source>
        <dbReference type="ARBA" id="ARBA00004137"/>
    </source>
</evidence>
<dbReference type="CDD" id="cd07989">
    <property type="entry name" value="LPLAT_AGPAT-like"/>
    <property type="match status" value="1"/>
</dbReference>
<dbReference type="GO" id="GO:0007007">
    <property type="term" value="P:inner mitochondrial membrane organization"/>
    <property type="evidence" value="ECO:0007669"/>
    <property type="project" value="TreeGrafter"/>
</dbReference>
<dbReference type="Pfam" id="PF01553">
    <property type="entry name" value="Acyltransferase"/>
    <property type="match status" value="1"/>
</dbReference>
<dbReference type="GO" id="GO:0047184">
    <property type="term" value="F:1-acylglycerophosphocholine O-acyltransferase activity"/>
    <property type="evidence" value="ECO:0007669"/>
    <property type="project" value="TreeGrafter"/>
</dbReference>
<evidence type="ECO:0000256" key="3">
    <source>
        <dbReference type="ARBA" id="ARBA00022679"/>
    </source>
</evidence>
<keyword evidence="6" id="KW-0443">Lipid metabolism</keyword>
<evidence type="ECO:0000256" key="8">
    <source>
        <dbReference type="ARBA" id="ARBA00023136"/>
    </source>
</evidence>
<evidence type="ECO:0000256" key="10">
    <source>
        <dbReference type="ARBA" id="ARBA00024323"/>
    </source>
</evidence>
<evidence type="ECO:0000256" key="5">
    <source>
        <dbReference type="ARBA" id="ARBA00022792"/>
    </source>
</evidence>
<evidence type="ECO:0000256" key="4">
    <source>
        <dbReference type="ARBA" id="ARBA00022787"/>
    </source>
</evidence>
<evidence type="ECO:0000256" key="2">
    <source>
        <dbReference type="ARBA" id="ARBA00010524"/>
    </source>
</evidence>
<comment type="caution">
    <text evidence="15">The sequence shown here is derived from an EMBL/GenBank/DDBJ whole genome shotgun (WGS) entry which is preliminary data.</text>
</comment>
<dbReference type="GO" id="GO:0005741">
    <property type="term" value="C:mitochondrial outer membrane"/>
    <property type="evidence" value="ECO:0007669"/>
    <property type="project" value="UniProtKB-SubCell"/>
</dbReference>
<comment type="catalytic activity">
    <reaction evidence="11">
        <text>1'-[1,2-diacyl-sn-glycero-3-phospho],3'-[1-acyl-sn-glycero-3-phospho]-glycerol + a 1,2-diacyl-sn-glycero-3-phosphocholine = a cardiolipin + a 1-acyl-sn-glycero-3-phosphocholine</text>
        <dbReference type="Rhea" id="RHEA:33731"/>
        <dbReference type="ChEBI" id="CHEBI:57643"/>
        <dbReference type="ChEBI" id="CHEBI:58168"/>
        <dbReference type="ChEBI" id="CHEBI:62237"/>
        <dbReference type="ChEBI" id="CHEBI:64743"/>
    </reaction>
    <physiologicalReaction direction="left-to-right" evidence="11">
        <dbReference type="Rhea" id="RHEA:33732"/>
    </physiologicalReaction>
    <physiologicalReaction direction="right-to-left" evidence="11">
        <dbReference type="Rhea" id="RHEA:33733"/>
    </physiologicalReaction>
</comment>
<sequence length="376" mass="42981">MQPEERPQAPEAPSAPWRAASMLTMGAVGLLCKSFLGLNSIETHGMERFLRLLDERKEPRERKRGLITVSNHISVMDDPILWGILPLSYMFNPDNLRWGLASYDLCFTNKGLSTFFTFGQTLPTHRSAHSQHGGLFQPTMTQAIRLLSRGPFFCANDAPEKPTTSLKSTELIDPFTGGHLTFSTNGIDTFPAPSQYTRRRHAWVHIFPEGMIHQSEQRIMRYFKWGVSRLVLESDPMPDIVPIFIEGFDDIMSEERTFPRFIPRAFKNVRVTFGEKLNAEAMFGDLRARWKRLCANEEQKSGSLKVGVLNDALKYSDEAVQIRIECTDRIRKAVLDVRRQRGYSDEDPKNNLASTWLREGPNREGRQEDGSVTREE</sequence>
<comment type="similarity">
    <text evidence="2 12">Belongs to the taffazin family.</text>
</comment>
<dbReference type="Proteomes" id="UP000076837">
    <property type="component" value="Unassembled WGS sequence"/>
</dbReference>
<dbReference type="GO" id="GO:0005743">
    <property type="term" value="C:mitochondrial inner membrane"/>
    <property type="evidence" value="ECO:0007669"/>
    <property type="project" value="UniProtKB-SubCell"/>
</dbReference>